<protein>
    <submittedName>
        <fullName evidence="2">Uncharacterized protein</fullName>
    </submittedName>
</protein>
<evidence type="ECO:0000313" key="2">
    <source>
        <dbReference type="EMBL" id="CCC46433.1"/>
    </source>
</evidence>
<dbReference type="VEuPathDB" id="TriTrypDB:TvY486_0100810"/>
<dbReference type="AlphaFoldDB" id="G0TR69"/>
<feature type="compositionally biased region" description="Polar residues" evidence="1">
    <location>
        <begin position="142"/>
        <end position="152"/>
    </location>
</feature>
<accession>G0TR69</accession>
<feature type="non-terminal residue" evidence="2">
    <location>
        <position position="1"/>
    </location>
</feature>
<dbReference type="EMBL" id="HE573017">
    <property type="protein sequence ID" value="CCC46433.1"/>
    <property type="molecule type" value="Genomic_DNA"/>
</dbReference>
<feature type="compositionally biased region" description="Polar residues" evidence="1">
    <location>
        <begin position="28"/>
        <end position="38"/>
    </location>
</feature>
<feature type="compositionally biased region" description="Polar residues" evidence="1">
    <location>
        <begin position="66"/>
        <end position="76"/>
    </location>
</feature>
<name>G0TR69_TRYVY</name>
<evidence type="ECO:0000256" key="1">
    <source>
        <dbReference type="SAM" id="MobiDB-lite"/>
    </source>
</evidence>
<proteinExistence type="predicted"/>
<sequence length="394" mass="41921">PGDIADAQEDATASARSDVTQQQQQLQSVSEPEATSTLHGDIADAQEDATASARSDVTQQQQQLQSVSEPEATSTLHGDIADAQEDATASARSDVTQQQQQLQSVSEPEATSTLHGDIADAQEDATASARSDVTQQQQQLQSVSEPEATSTLHGDIADAQEDATASARSDVTQQQQQLQSVSELNAIFDFLFPEPCFSSVLSSNDILDVSSDCHSLNSSLSSESSSIFGDFVVAPPLISSCDVCCGKSFSCRCSPVSSSPARAPLDDCSNISARQNDCSVSFTRAVSVEQLLNCPTPRSLSVSMCDPCPDHISSVALQSPVETASVSCVAHQNVESSSDVTVHPVLRQLNERCNGLRVHGRAVTPDSDNDIHRSGCGLFSCFTRPLTKVFKRRR</sequence>
<feature type="compositionally biased region" description="Polar residues" evidence="1">
    <location>
        <begin position="104"/>
        <end position="114"/>
    </location>
</feature>
<gene>
    <name evidence="2" type="ORF">TVY486_0100810</name>
</gene>
<organism evidence="2">
    <name type="scientific">Trypanosoma vivax (strain Y486)</name>
    <dbReference type="NCBI Taxonomy" id="1055687"/>
    <lineage>
        <taxon>Eukaryota</taxon>
        <taxon>Discoba</taxon>
        <taxon>Euglenozoa</taxon>
        <taxon>Kinetoplastea</taxon>
        <taxon>Metakinetoplastina</taxon>
        <taxon>Trypanosomatida</taxon>
        <taxon>Trypanosomatidae</taxon>
        <taxon>Trypanosoma</taxon>
        <taxon>Duttonella</taxon>
    </lineage>
</organism>
<feature type="region of interest" description="Disordered" evidence="1">
    <location>
        <begin position="1"/>
        <end position="152"/>
    </location>
</feature>
<reference evidence="2" key="1">
    <citation type="journal article" date="2012" name="Proc. Natl. Acad. Sci. U.S.A.">
        <title>Antigenic diversity is generated by distinct evolutionary mechanisms in African trypanosome species.</title>
        <authorList>
            <person name="Jackson A.P."/>
            <person name="Berry A."/>
            <person name="Aslett M."/>
            <person name="Allison H.C."/>
            <person name="Burton P."/>
            <person name="Vavrova-Anderson J."/>
            <person name="Brown R."/>
            <person name="Browne H."/>
            <person name="Corton N."/>
            <person name="Hauser H."/>
            <person name="Gamble J."/>
            <person name="Gilderthorp R."/>
            <person name="Marcello L."/>
            <person name="McQuillan J."/>
            <person name="Otto T.D."/>
            <person name="Quail M.A."/>
            <person name="Sanders M.J."/>
            <person name="van Tonder A."/>
            <person name="Ginger M.L."/>
            <person name="Field M.C."/>
            <person name="Barry J.D."/>
            <person name="Hertz-Fowler C."/>
            <person name="Berriman M."/>
        </authorList>
    </citation>
    <scope>NUCLEOTIDE SEQUENCE</scope>
    <source>
        <strain evidence="2">Y486</strain>
    </source>
</reference>